<accession>A0A6M3L5M3</accession>
<dbReference type="AlphaFoldDB" id="A0A6M3L5M3"/>
<protein>
    <submittedName>
        <fullName evidence="1">Uncharacterized protein</fullName>
    </submittedName>
</protein>
<dbReference type="EMBL" id="MT142803">
    <property type="protein sequence ID" value="QJA88774.1"/>
    <property type="molecule type" value="Genomic_DNA"/>
</dbReference>
<gene>
    <name evidence="1" type="ORF">MM415B02689_0008</name>
</gene>
<organism evidence="1">
    <name type="scientific">viral metagenome</name>
    <dbReference type="NCBI Taxonomy" id="1070528"/>
    <lineage>
        <taxon>unclassified sequences</taxon>
        <taxon>metagenomes</taxon>
        <taxon>organismal metagenomes</taxon>
    </lineage>
</organism>
<sequence>MNSNDLSKVILFRKMIIKGFFDAGVFKAEDADHILEWAVGEDWKTLNPKEWPDRIGQKTGLLIQKEPVRKTIPCLVELYNRRLMIFTSNN</sequence>
<evidence type="ECO:0000313" key="1">
    <source>
        <dbReference type="EMBL" id="QJA88774.1"/>
    </source>
</evidence>
<reference evidence="1" key="1">
    <citation type="submission" date="2020-03" db="EMBL/GenBank/DDBJ databases">
        <title>The deep terrestrial virosphere.</title>
        <authorList>
            <person name="Holmfeldt K."/>
            <person name="Nilsson E."/>
            <person name="Simone D."/>
            <person name="Lopez-Fernandez M."/>
            <person name="Wu X."/>
            <person name="de Brujin I."/>
            <person name="Lundin D."/>
            <person name="Andersson A."/>
            <person name="Bertilsson S."/>
            <person name="Dopson M."/>
        </authorList>
    </citation>
    <scope>NUCLEOTIDE SEQUENCE</scope>
    <source>
        <strain evidence="1">MM415B02689</strain>
    </source>
</reference>
<name>A0A6M3L5M3_9ZZZZ</name>
<proteinExistence type="predicted"/>